<dbReference type="NCBIfam" id="TIGR02937">
    <property type="entry name" value="sigma70-ECF"/>
    <property type="match status" value="1"/>
</dbReference>
<evidence type="ECO:0000256" key="8">
    <source>
        <dbReference type="NCBIfam" id="TIGR02392"/>
    </source>
</evidence>
<evidence type="ECO:0000259" key="10">
    <source>
        <dbReference type="PROSITE" id="PS00716"/>
    </source>
</evidence>
<evidence type="ECO:0000256" key="1">
    <source>
        <dbReference type="ARBA" id="ARBA00022490"/>
    </source>
</evidence>
<comment type="subunit">
    <text evidence="7">Interacts with the RNA polymerase core enzyme.</text>
</comment>
<keyword evidence="1 7" id="KW-0963">Cytoplasm</keyword>
<comment type="caution">
    <text evidence="11">The sequence shown here is derived from an EMBL/GenBank/DDBJ whole genome shotgun (WGS) entry which is preliminary data.</text>
</comment>
<comment type="similarity">
    <text evidence="7">Belongs to the sigma-70 factor family. RpoH subfamily.</text>
</comment>
<keyword evidence="5 7" id="KW-0238">DNA-binding</keyword>
<protein>
    <recommendedName>
        <fullName evidence="7 8">RNA polymerase sigma factor RpoH</fullName>
    </recommendedName>
    <alternativeName>
        <fullName evidence="7">RNA polymerase sigma-32 factor</fullName>
    </alternativeName>
</protein>
<evidence type="ECO:0000256" key="7">
    <source>
        <dbReference type="HAMAP-Rule" id="MF_00961"/>
    </source>
</evidence>
<organism evidence="11 12">
    <name type="scientific">Pseudovibrio japonicus</name>
    <dbReference type="NCBI Taxonomy" id="366534"/>
    <lineage>
        <taxon>Bacteria</taxon>
        <taxon>Pseudomonadati</taxon>
        <taxon>Pseudomonadota</taxon>
        <taxon>Alphaproteobacteria</taxon>
        <taxon>Hyphomicrobiales</taxon>
        <taxon>Stappiaceae</taxon>
        <taxon>Pseudovibrio</taxon>
    </lineage>
</organism>
<gene>
    <name evidence="7 11" type="primary">rpoH</name>
    <name evidence="11" type="ORF">GCM10007094_31040</name>
</gene>
<dbReference type="NCBIfam" id="NF005143">
    <property type="entry name" value="PRK06596.1"/>
    <property type="match status" value="1"/>
</dbReference>
<dbReference type="Gene3D" id="1.20.140.160">
    <property type="match status" value="1"/>
</dbReference>
<feature type="region of interest" description="Sigma-70 factor domain-2" evidence="7">
    <location>
        <begin position="52"/>
        <end position="121"/>
    </location>
</feature>
<keyword evidence="2 7" id="KW-0805">Transcription regulation</keyword>
<dbReference type="PROSITE" id="PS00715">
    <property type="entry name" value="SIGMA70_1"/>
    <property type="match status" value="1"/>
</dbReference>
<dbReference type="InterPro" id="IPR014284">
    <property type="entry name" value="RNA_pol_sigma-70_dom"/>
</dbReference>
<evidence type="ECO:0000313" key="11">
    <source>
        <dbReference type="EMBL" id="GHB39359.1"/>
    </source>
</evidence>
<accession>A0ABQ3EHA1</accession>
<dbReference type="InterPro" id="IPR009042">
    <property type="entry name" value="RNA_pol_sigma70_r1_2"/>
</dbReference>
<keyword evidence="12" id="KW-1185">Reference proteome</keyword>
<evidence type="ECO:0000256" key="4">
    <source>
        <dbReference type="ARBA" id="ARBA00023082"/>
    </source>
</evidence>
<dbReference type="Gene3D" id="1.20.120.1810">
    <property type="match status" value="1"/>
</dbReference>
<dbReference type="Proteomes" id="UP000637980">
    <property type="component" value="Unassembled WGS sequence"/>
</dbReference>
<dbReference type="NCBIfam" id="TIGR02392">
    <property type="entry name" value="rpoH_proteo"/>
    <property type="match status" value="1"/>
</dbReference>
<dbReference type="InterPro" id="IPR007630">
    <property type="entry name" value="RNA_pol_sigma70_r4"/>
</dbReference>
<evidence type="ECO:0000256" key="5">
    <source>
        <dbReference type="ARBA" id="ARBA00023125"/>
    </source>
</evidence>
<comment type="function">
    <text evidence="7">Sigma factors are initiation factors that promote the attachment of RNA polymerase to specific initiation sites and are then released. This sigma factor is involved in regulation of expression of heat shock genes.</text>
</comment>
<dbReference type="InterPro" id="IPR013325">
    <property type="entry name" value="RNA_pol_sigma_r2"/>
</dbReference>
<evidence type="ECO:0000256" key="2">
    <source>
        <dbReference type="ARBA" id="ARBA00023015"/>
    </source>
</evidence>
<dbReference type="PANTHER" id="PTHR30376:SF3">
    <property type="entry name" value="RNA POLYMERASE SIGMA FACTOR RPOH"/>
    <property type="match status" value="1"/>
</dbReference>
<dbReference type="InterPro" id="IPR013324">
    <property type="entry name" value="RNA_pol_sigma_r3/r4-like"/>
</dbReference>
<evidence type="ECO:0000256" key="3">
    <source>
        <dbReference type="ARBA" id="ARBA00023016"/>
    </source>
</evidence>
<feature type="short sequence motif" description="Interaction with polymerase core subunit RpoC" evidence="7">
    <location>
        <begin position="76"/>
        <end position="79"/>
    </location>
</feature>
<evidence type="ECO:0000259" key="9">
    <source>
        <dbReference type="PROSITE" id="PS00715"/>
    </source>
</evidence>
<sequence length="297" mass="33883">MARNLPALTGGEGGLSRYLDEIRKFPMLQPQEEYMLAKRYREHDEPKAAERLVNSHLRLVAKIAMGYRGYGLPLGEVISEGNVGLMQAVKRFEPDKGFRLATYAMWWIKASIQEYILRTWSLVKMGTTANQKRLFFNLRRVKGKIQAFEDGDLRPDQVEQIATTLGVTEKEVVSMNRRLGGDSSLNAPLRSSEGESSEWQDWLVDESESQEAILAEKEEYDVRRDMLKSAMSVLNERETRIFEARRLSENPITLEELSTEFGVSRERVRQIEVRAFEKVQKAVQESAMAMAGQQAGA</sequence>
<keyword evidence="4 7" id="KW-0731">Sigma factor</keyword>
<dbReference type="InterPro" id="IPR050813">
    <property type="entry name" value="Sigma-70_Factor"/>
</dbReference>
<dbReference type="InterPro" id="IPR007627">
    <property type="entry name" value="RNA_pol_sigma70_r2"/>
</dbReference>
<dbReference type="PROSITE" id="PS00716">
    <property type="entry name" value="SIGMA70_2"/>
    <property type="match status" value="1"/>
</dbReference>
<dbReference type="Pfam" id="PF00140">
    <property type="entry name" value="Sigma70_r1_2"/>
    <property type="match status" value="1"/>
</dbReference>
<feature type="DNA-binding region" description="H-T-H motif" evidence="7">
    <location>
        <begin position="254"/>
        <end position="273"/>
    </location>
</feature>
<evidence type="ECO:0000256" key="6">
    <source>
        <dbReference type="ARBA" id="ARBA00023163"/>
    </source>
</evidence>
<dbReference type="InterPro" id="IPR012759">
    <property type="entry name" value="RNA_pol_sigma_RpoH_proteobac"/>
</dbReference>
<dbReference type="SUPFAM" id="SSF88659">
    <property type="entry name" value="Sigma3 and sigma4 domains of RNA polymerase sigma factors"/>
    <property type="match status" value="1"/>
</dbReference>
<dbReference type="PIRSF" id="PIRSF000770">
    <property type="entry name" value="RNA_pol_sigma-SigE/K"/>
    <property type="match status" value="1"/>
</dbReference>
<feature type="domain" description="RNA polymerase sigma-70" evidence="9">
    <location>
        <begin position="76"/>
        <end position="89"/>
    </location>
</feature>
<comment type="caution">
    <text evidence="7">Lacks conserved residue(s) required for the propagation of feature annotation.</text>
</comment>
<dbReference type="SUPFAM" id="SSF88946">
    <property type="entry name" value="Sigma2 domain of RNA polymerase sigma factors"/>
    <property type="match status" value="1"/>
</dbReference>
<dbReference type="CDD" id="cd06171">
    <property type="entry name" value="Sigma70_r4"/>
    <property type="match status" value="1"/>
</dbReference>
<name>A0ABQ3EHA1_9HYPH</name>
<evidence type="ECO:0000313" key="12">
    <source>
        <dbReference type="Proteomes" id="UP000637980"/>
    </source>
</evidence>
<dbReference type="EMBL" id="BMXE01000005">
    <property type="protein sequence ID" value="GHB39359.1"/>
    <property type="molecule type" value="Genomic_DNA"/>
</dbReference>
<dbReference type="RefSeq" id="WP_054665527.1">
    <property type="nucleotide sequence ID" value="NZ_BMXE01000005.1"/>
</dbReference>
<reference evidence="12" key="1">
    <citation type="journal article" date="2019" name="Int. J. Syst. Evol. Microbiol.">
        <title>The Global Catalogue of Microorganisms (GCM) 10K type strain sequencing project: providing services to taxonomists for standard genome sequencing and annotation.</title>
        <authorList>
            <consortium name="The Broad Institute Genomics Platform"/>
            <consortium name="The Broad Institute Genome Sequencing Center for Infectious Disease"/>
            <person name="Wu L."/>
            <person name="Ma J."/>
        </authorList>
    </citation>
    <scope>NUCLEOTIDE SEQUENCE [LARGE SCALE GENOMIC DNA]</scope>
    <source>
        <strain evidence="12">KCTC 12861</strain>
    </source>
</reference>
<dbReference type="Pfam" id="PF04542">
    <property type="entry name" value="Sigma70_r2"/>
    <property type="match status" value="1"/>
</dbReference>
<keyword evidence="6 7" id="KW-0804">Transcription</keyword>
<dbReference type="HAMAP" id="MF_00961">
    <property type="entry name" value="Sigma70_RpoH"/>
    <property type="match status" value="1"/>
</dbReference>
<feature type="domain" description="RNA polymerase sigma-70" evidence="10">
    <location>
        <begin position="253"/>
        <end position="279"/>
    </location>
</feature>
<keyword evidence="3 7" id="KW-0346">Stress response</keyword>
<dbReference type="PRINTS" id="PR00046">
    <property type="entry name" value="SIGMA70FCT"/>
</dbReference>
<dbReference type="Pfam" id="PF04545">
    <property type="entry name" value="Sigma70_r4"/>
    <property type="match status" value="1"/>
</dbReference>
<dbReference type="PANTHER" id="PTHR30376">
    <property type="entry name" value="SIGMA FACTOR RPOH HEAT SHOCK RELATED"/>
    <property type="match status" value="1"/>
</dbReference>
<proteinExistence type="inferred from homology"/>
<dbReference type="InterPro" id="IPR000943">
    <property type="entry name" value="RNA_pol_sigma70"/>
</dbReference>
<comment type="subcellular location">
    <subcellularLocation>
        <location evidence="7">Cytoplasm</location>
    </subcellularLocation>
</comment>